<dbReference type="EMBL" id="LT629751">
    <property type="protein sequence ID" value="SDS41575.1"/>
    <property type="molecule type" value="Genomic_DNA"/>
</dbReference>
<dbReference type="STRING" id="1392877.SAMN05216221_1769"/>
<keyword evidence="2" id="KW-0238">DNA-binding</keyword>
<evidence type="ECO:0000259" key="4">
    <source>
        <dbReference type="PROSITE" id="PS50043"/>
    </source>
</evidence>
<evidence type="ECO:0000313" key="6">
    <source>
        <dbReference type="EMBL" id="SDS41575.1"/>
    </source>
</evidence>
<dbReference type="SUPFAM" id="SSF46894">
    <property type="entry name" value="C-terminal effector domain of the bipartite response regulators"/>
    <property type="match status" value="1"/>
</dbReference>
<reference evidence="7" key="1">
    <citation type="submission" date="2016-10" db="EMBL/GenBank/DDBJ databases">
        <authorList>
            <person name="Varghese N."/>
            <person name="Submissions S."/>
        </authorList>
    </citation>
    <scope>NUCLEOTIDE SEQUENCE [LARGE SCALE GENOMIC DNA]</scope>
    <source>
        <strain evidence="7">KCTC 32247</strain>
    </source>
</reference>
<dbReference type="Proteomes" id="UP000243359">
    <property type="component" value="Chromosome I"/>
</dbReference>
<dbReference type="InterPro" id="IPR000792">
    <property type="entry name" value="Tscrpt_reg_LuxR_C"/>
</dbReference>
<dbReference type="CDD" id="cd00130">
    <property type="entry name" value="PAS"/>
    <property type="match status" value="1"/>
</dbReference>
<keyword evidence="3" id="KW-0804">Transcription</keyword>
<keyword evidence="1" id="KW-0805">Transcription regulation</keyword>
<dbReference type="InterPro" id="IPR016032">
    <property type="entry name" value="Sig_transdc_resp-reg_C-effctor"/>
</dbReference>
<evidence type="ECO:0000256" key="3">
    <source>
        <dbReference type="ARBA" id="ARBA00023163"/>
    </source>
</evidence>
<dbReference type="InterPro" id="IPR035965">
    <property type="entry name" value="PAS-like_dom_sf"/>
</dbReference>
<dbReference type="InterPro" id="IPR036388">
    <property type="entry name" value="WH-like_DNA-bd_sf"/>
</dbReference>
<dbReference type="Gene3D" id="3.30.450.20">
    <property type="entry name" value="PAS domain"/>
    <property type="match status" value="1"/>
</dbReference>
<dbReference type="InterPro" id="IPR013767">
    <property type="entry name" value="PAS_fold"/>
</dbReference>
<keyword evidence="7" id="KW-1185">Reference proteome</keyword>
<feature type="domain" description="PAS" evidence="5">
    <location>
        <begin position="15"/>
        <end position="72"/>
    </location>
</feature>
<dbReference type="InterPro" id="IPR000014">
    <property type="entry name" value="PAS"/>
</dbReference>
<dbReference type="SMART" id="SM00421">
    <property type="entry name" value="HTH_LUXR"/>
    <property type="match status" value="1"/>
</dbReference>
<dbReference type="SMART" id="SM00091">
    <property type="entry name" value="PAS"/>
    <property type="match status" value="1"/>
</dbReference>
<evidence type="ECO:0000259" key="5">
    <source>
        <dbReference type="PROSITE" id="PS50112"/>
    </source>
</evidence>
<dbReference type="CDD" id="cd06170">
    <property type="entry name" value="LuxR_C_like"/>
    <property type="match status" value="1"/>
</dbReference>
<accession>A0A1H1S0U8</accession>
<dbReference type="GO" id="GO:0006355">
    <property type="term" value="P:regulation of DNA-templated transcription"/>
    <property type="evidence" value="ECO:0007669"/>
    <property type="project" value="InterPro"/>
</dbReference>
<dbReference type="Pfam" id="PF00989">
    <property type="entry name" value="PAS"/>
    <property type="match status" value="1"/>
</dbReference>
<dbReference type="NCBIfam" id="TIGR00229">
    <property type="entry name" value="sensory_box"/>
    <property type="match status" value="1"/>
</dbReference>
<dbReference type="OrthoDB" id="9812260at2"/>
<dbReference type="Pfam" id="PF00196">
    <property type="entry name" value="GerE"/>
    <property type="match status" value="1"/>
</dbReference>
<dbReference type="PANTHER" id="PTHR44688">
    <property type="entry name" value="DNA-BINDING TRANSCRIPTIONAL ACTIVATOR DEVR_DOSR"/>
    <property type="match status" value="1"/>
</dbReference>
<dbReference type="PROSITE" id="PS50112">
    <property type="entry name" value="PAS"/>
    <property type="match status" value="1"/>
</dbReference>
<organism evidence="6 7">
    <name type="scientific">Pseudomonas oryzae</name>
    <dbReference type="NCBI Taxonomy" id="1392877"/>
    <lineage>
        <taxon>Bacteria</taxon>
        <taxon>Pseudomonadati</taxon>
        <taxon>Pseudomonadota</taxon>
        <taxon>Gammaproteobacteria</taxon>
        <taxon>Pseudomonadales</taxon>
        <taxon>Pseudomonadaceae</taxon>
        <taxon>Pseudomonas</taxon>
    </lineage>
</organism>
<dbReference type="PANTHER" id="PTHR44688:SF16">
    <property type="entry name" value="DNA-BINDING TRANSCRIPTIONAL ACTIVATOR DEVR_DOSR"/>
    <property type="match status" value="1"/>
</dbReference>
<feature type="domain" description="HTH luxR-type" evidence="4">
    <location>
        <begin position="137"/>
        <end position="202"/>
    </location>
</feature>
<evidence type="ECO:0000313" key="7">
    <source>
        <dbReference type="Proteomes" id="UP000243359"/>
    </source>
</evidence>
<evidence type="ECO:0000256" key="1">
    <source>
        <dbReference type="ARBA" id="ARBA00023015"/>
    </source>
</evidence>
<dbReference type="Gene3D" id="1.10.10.10">
    <property type="entry name" value="Winged helix-like DNA-binding domain superfamily/Winged helix DNA-binding domain"/>
    <property type="match status" value="1"/>
</dbReference>
<sequence>MTGTLDLNELKRPNLQKDISRLADLLLDAVFIVDLNGRITYASAACASIFGYTPEEMVGNAMIDFVIPEDREKTMAEARIVTTGWQRIGFENRYRHKDGRVVHVMWSARLLESEQVRIGVARDVTDLKQARMLNQGLLLSSTPLAPHELKVLELLLTDATEKQIAQRLGLAVSTTHSYVTNIFRKFGVRSRAGLMSLWLSHTVA</sequence>
<gene>
    <name evidence="6" type="ORF">SAMN05216221_1769</name>
</gene>
<name>A0A1H1S0U8_9PSED</name>
<dbReference type="SUPFAM" id="SSF55785">
    <property type="entry name" value="PYP-like sensor domain (PAS domain)"/>
    <property type="match status" value="1"/>
</dbReference>
<proteinExistence type="predicted"/>
<evidence type="ECO:0000256" key="2">
    <source>
        <dbReference type="ARBA" id="ARBA00023125"/>
    </source>
</evidence>
<dbReference type="GO" id="GO:0003677">
    <property type="term" value="F:DNA binding"/>
    <property type="evidence" value="ECO:0007669"/>
    <property type="project" value="UniProtKB-KW"/>
</dbReference>
<dbReference type="AlphaFoldDB" id="A0A1H1S0U8"/>
<dbReference type="PROSITE" id="PS50043">
    <property type="entry name" value="HTH_LUXR_2"/>
    <property type="match status" value="1"/>
</dbReference>
<dbReference type="RefSeq" id="WP_090348594.1">
    <property type="nucleotide sequence ID" value="NZ_LT629751.1"/>
</dbReference>
<protein>
    <submittedName>
        <fullName evidence="6">PAS domain S-box-containing protein</fullName>
    </submittedName>
</protein>